<protein>
    <recommendedName>
        <fullName evidence="2 3">Peroxisomal membrane protein PEX16</fullName>
    </recommendedName>
</protein>
<dbReference type="Proteomes" id="UP000801492">
    <property type="component" value="Unassembled WGS sequence"/>
</dbReference>
<reference evidence="4" key="1">
    <citation type="submission" date="2019-08" db="EMBL/GenBank/DDBJ databases">
        <title>The genome of the North American firefly Photinus pyralis.</title>
        <authorList>
            <consortium name="Photinus pyralis genome working group"/>
            <person name="Fallon T.R."/>
            <person name="Sander Lower S.E."/>
            <person name="Weng J.-K."/>
        </authorList>
    </citation>
    <scope>NUCLEOTIDE SEQUENCE</scope>
    <source>
        <strain evidence="4">TRF0915ILg1</strain>
        <tissue evidence="4">Whole body</tissue>
    </source>
</reference>
<dbReference type="PANTHER" id="PTHR13299:SF0">
    <property type="entry name" value="PEROXISOMAL MEMBRANE PROTEIN PEX16"/>
    <property type="match status" value="1"/>
</dbReference>
<evidence type="ECO:0000313" key="5">
    <source>
        <dbReference type="Proteomes" id="UP000801492"/>
    </source>
</evidence>
<evidence type="ECO:0000256" key="3">
    <source>
        <dbReference type="RuleBase" id="RU365003"/>
    </source>
</evidence>
<dbReference type="InterPro" id="IPR013919">
    <property type="entry name" value="Pex16"/>
</dbReference>
<comment type="caution">
    <text evidence="4">The sequence shown here is derived from an EMBL/GenBank/DDBJ whole genome shotgun (WGS) entry which is preliminary data.</text>
</comment>
<dbReference type="GO" id="GO:0007031">
    <property type="term" value="P:peroxisome organization"/>
    <property type="evidence" value="ECO:0007669"/>
    <property type="project" value="UniProtKB-KW"/>
</dbReference>
<evidence type="ECO:0000256" key="1">
    <source>
        <dbReference type="ARBA" id="ARBA00009505"/>
    </source>
</evidence>
<dbReference type="PANTHER" id="PTHR13299">
    <property type="entry name" value="PEROXISOMAL MEMBRANE PROTEIN PEX16"/>
    <property type="match status" value="1"/>
</dbReference>
<dbReference type="OrthoDB" id="2021143at2759"/>
<dbReference type="AlphaFoldDB" id="A0A8K0GNB8"/>
<sequence>MSSAIFSLPELYASYKNWISKNPQTASEFETTAKWISYFIAGRIHNSQVVSELVYSLSNLLVLFNDRIINQSQRVEKPTQHESLKVWLTVLEYSEVFLELSATKLWGTKGKWLIIICVQIFKCISRLLLIFHYKENVIEHPPIPVLQRKPLESGVYDAPLSNMPELDNISFVLHHSGKVIRKVDSSPPIAFRTWKPLERSICDNKQTIEQSLIDKQLIAEALYIIKPIVHLSSAACFGNNTWKPWMLSLILDLYSLRLYRTCRKIDYSCLTRKQKLTIQRRTVALILYLLRSPFYDQYSKERINCLLSGMSNKVPLAHIICNPLMKYLPFWQSTYFYMWST</sequence>
<organism evidence="4 5">
    <name type="scientific">Ignelater luminosus</name>
    <name type="common">Cucubano</name>
    <name type="synonym">Pyrophorus luminosus</name>
    <dbReference type="NCBI Taxonomy" id="2038154"/>
    <lineage>
        <taxon>Eukaryota</taxon>
        <taxon>Metazoa</taxon>
        <taxon>Ecdysozoa</taxon>
        <taxon>Arthropoda</taxon>
        <taxon>Hexapoda</taxon>
        <taxon>Insecta</taxon>
        <taxon>Pterygota</taxon>
        <taxon>Neoptera</taxon>
        <taxon>Endopterygota</taxon>
        <taxon>Coleoptera</taxon>
        <taxon>Polyphaga</taxon>
        <taxon>Elateriformia</taxon>
        <taxon>Elateroidea</taxon>
        <taxon>Elateridae</taxon>
        <taxon>Agrypninae</taxon>
        <taxon>Pyrophorini</taxon>
        <taxon>Ignelater</taxon>
    </lineage>
</organism>
<dbReference type="GO" id="GO:0005778">
    <property type="term" value="C:peroxisomal membrane"/>
    <property type="evidence" value="ECO:0007669"/>
    <property type="project" value="UniProtKB-SubCell"/>
</dbReference>
<keyword evidence="5" id="KW-1185">Reference proteome</keyword>
<accession>A0A8K0GNB8</accession>
<keyword evidence="3" id="KW-0576">Peroxisome</keyword>
<dbReference type="EMBL" id="VTPC01000391">
    <property type="protein sequence ID" value="KAF2905971.1"/>
    <property type="molecule type" value="Genomic_DNA"/>
</dbReference>
<comment type="subcellular location">
    <subcellularLocation>
        <location evidence="3">Peroxisome membrane</location>
    </subcellularLocation>
</comment>
<gene>
    <name evidence="4" type="ORF">ILUMI_00202</name>
</gene>
<proteinExistence type="inferred from homology"/>
<evidence type="ECO:0000256" key="2">
    <source>
        <dbReference type="ARBA" id="ARBA00018577"/>
    </source>
</evidence>
<name>A0A8K0GNB8_IGNLU</name>
<dbReference type="Pfam" id="PF08610">
    <property type="entry name" value="Pex16"/>
    <property type="match status" value="1"/>
</dbReference>
<keyword evidence="3" id="KW-0962">Peroxisome biogenesis</keyword>
<evidence type="ECO:0000313" key="4">
    <source>
        <dbReference type="EMBL" id="KAF2905971.1"/>
    </source>
</evidence>
<comment type="similarity">
    <text evidence="1 3">Belongs to the peroxin-16 family.</text>
</comment>